<feature type="repeat" description="TPR" evidence="3">
    <location>
        <begin position="246"/>
        <end position="279"/>
    </location>
</feature>
<keyword evidence="2 3" id="KW-0802">TPR repeat</keyword>
<evidence type="ECO:0000256" key="1">
    <source>
        <dbReference type="ARBA" id="ARBA00022737"/>
    </source>
</evidence>
<dbReference type="InterPro" id="IPR050498">
    <property type="entry name" value="Ycf3"/>
</dbReference>
<dbReference type="PANTHER" id="PTHR44858:SF1">
    <property type="entry name" value="UDP-N-ACETYLGLUCOSAMINE--PEPTIDE N-ACETYLGLUCOSAMINYLTRANSFERASE SPINDLY-RELATED"/>
    <property type="match status" value="1"/>
</dbReference>
<gene>
    <name evidence="4" type="ORF">DPQ33_04780</name>
</gene>
<dbReference type="EMBL" id="QMIE01000003">
    <property type="protein sequence ID" value="TVM18789.1"/>
    <property type="molecule type" value="Genomic_DNA"/>
</dbReference>
<dbReference type="PROSITE" id="PS50005">
    <property type="entry name" value="TPR"/>
    <property type="match status" value="6"/>
</dbReference>
<dbReference type="PROSITE" id="PS50293">
    <property type="entry name" value="TPR_REGION"/>
    <property type="match status" value="2"/>
</dbReference>
<dbReference type="SMART" id="SM00028">
    <property type="entry name" value="TPR"/>
    <property type="match status" value="6"/>
</dbReference>
<dbReference type="InterPro" id="IPR019734">
    <property type="entry name" value="TPR_rpt"/>
</dbReference>
<dbReference type="Gene3D" id="1.25.40.10">
    <property type="entry name" value="Tetratricopeptide repeat domain"/>
    <property type="match status" value="3"/>
</dbReference>
<feature type="repeat" description="TPR" evidence="3">
    <location>
        <begin position="212"/>
        <end position="245"/>
    </location>
</feature>
<dbReference type="OrthoDB" id="5469766at2"/>
<proteinExistence type="predicted"/>
<dbReference type="PANTHER" id="PTHR44858">
    <property type="entry name" value="TETRATRICOPEPTIDE REPEAT PROTEIN 6"/>
    <property type="match status" value="1"/>
</dbReference>
<dbReference type="Pfam" id="PF13432">
    <property type="entry name" value="TPR_16"/>
    <property type="match status" value="1"/>
</dbReference>
<keyword evidence="1" id="KW-0677">Repeat</keyword>
<dbReference type="AlphaFoldDB" id="A0A7M3MH30"/>
<sequence length="351" mass="38944">MRLLPLPEKELCDTRRFRSDGRLLTARPIRGVNFMERFLCIINRCIASHSAKSTALAAGVLLLALAAAGLTAAPAHADARDDILIGLEAARRGAHEAAMRYYTKAMESGELSSHDLGMAYKARALSYHDTGHPDKALSDFEQAAKLTPGDPDIYYNRAQILQARGQQEEADKDLQRAAQGFAQRGNAYIDHEKYDAAISDLTKALLFAPDSADLYIVRGLAYKLNGSLDKATDDYTRAIELAPDDPLPYMNRANTLLKAEQYGMALMDYDKAIELDPKYADAYFNRATAYEKILEDEKAVEDYTMAIKINPEDAMAYKRRGELRKGMGQNSLADKDFAKAFKIDPNLDTAN</sequence>
<protein>
    <recommendedName>
        <fullName evidence="6">Tetratricopeptide repeat protein</fullName>
    </recommendedName>
</protein>
<accession>A0A7M3MH30</accession>
<evidence type="ECO:0000256" key="2">
    <source>
        <dbReference type="ARBA" id="ARBA00022803"/>
    </source>
</evidence>
<evidence type="ECO:0000256" key="3">
    <source>
        <dbReference type="PROSITE-ProRule" id="PRU00339"/>
    </source>
</evidence>
<reference evidence="4 5" key="1">
    <citation type="submission" date="2018-06" db="EMBL/GenBank/DDBJ databases">
        <title>Complete genome of Desulfovibrio indonesiensis P37SLT.</title>
        <authorList>
            <person name="Crispim J.S."/>
            <person name="Vidigal P.M.P."/>
            <person name="Silva L.C.F."/>
            <person name="Laguardia C.N."/>
            <person name="Araujo L.C."/>
            <person name="Dias R.S."/>
            <person name="Sousa M.P."/>
            <person name="Paula S.O."/>
            <person name="Silva C."/>
        </authorList>
    </citation>
    <scope>NUCLEOTIDE SEQUENCE [LARGE SCALE GENOMIC DNA]</scope>
    <source>
        <strain evidence="4 5">P37SLT</strain>
    </source>
</reference>
<feature type="repeat" description="TPR" evidence="3">
    <location>
        <begin position="280"/>
        <end position="313"/>
    </location>
</feature>
<dbReference type="InterPro" id="IPR011990">
    <property type="entry name" value="TPR-like_helical_dom_sf"/>
</dbReference>
<dbReference type="SUPFAM" id="SSF48452">
    <property type="entry name" value="TPR-like"/>
    <property type="match status" value="2"/>
</dbReference>
<feature type="repeat" description="TPR" evidence="3">
    <location>
        <begin position="314"/>
        <end position="347"/>
    </location>
</feature>
<feature type="repeat" description="TPR" evidence="3">
    <location>
        <begin position="178"/>
        <end position="211"/>
    </location>
</feature>
<evidence type="ECO:0000313" key="5">
    <source>
        <dbReference type="Proteomes" id="UP000448292"/>
    </source>
</evidence>
<evidence type="ECO:0008006" key="6">
    <source>
        <dbReference type="Google" id="ProtNLM"/>
    </source>
</evidence>
<dbReference type="Pfam" id="PF13431">
    <property type="entry name" value="TPR_17"/>
    <property type="match status" value="1"/>
</dbReference>
<organism evidence="4 5">
    <name type="scientific">Oceanidesulfovibrio indonesiensis</name>
    <dbReference type="NCBI Taxonomy" id="54767"/>
    <lineage>
        <taxon>Bacteria</taxon>
        <taxon>Pseudomonadati</taxon>
        <taxon>Thermodesulfobacteriota</taxon>
        <taxon>Desulfovibrionia</taxon>
        <taxon>Desulfovibrionales</taxon>
        <taxon>Desulfovibrionaceae</taxon>
        <taxon>Oceanidesulfovibrio</taxon>
    </lineage>
</organism>
<feature type="repeat" description="TPR" evidence="3">
    <location>
        <begin position="117"/>
        <end position="150"/>
    </location>
</feature>
<dbReference type="Pfam" id="PF13414">
    <property type="entry name" value="TPR_11"/>
    <property type="match status" value="1"/>
</dbReference>
<name>A0A7M3MH30_9BACT</name>
<dbReference type="Proteomes" id="UP000448292">
    <property type="component" value="Unassembled WGS sequence"/>
</dbReference>
<keyword evidence="5" id="KW-1185">Reference proteome</keyword>
<evidence type="ECO:0000313" key="4">
    <source>
        <dbReference type="EMBL" id="TVM18789.1"/>
    </source>
</evidence>
<comment type="caution">
    <text evidence="4">The sequence shown here is derived from an EMBL/GenBank/DDBJ whole genome shotgun (WGS) entry which is preliminary data.</text>
</comment>